<dbReference type="Gene3D" id="2.60.40.650">
    <property type="match status" value="1"/>
</dbReference>
<organism evidence="2 4">
    <name type="scientific">Eggerthella sinensis</name>
    <dbReference type="NCBI Taxonomy" id="242230"/>
    <lineage>
        <taxon>Bacteria</taxon>
        <taxon>Bacillati</taxon>
        <taxon>Actinomycetota</taxon>
        <taxon>Coriobacteriia</taxon>
        <taxon>Eggerthellales</taxon>
        <taxon>Eggerthellaceae</taxon>
        <taxon>Eggerthella</taxon>
    </lineage>
</organism>
<accession>A0A3N0J079</accession>
<reference evidence="2" key="3">
    <citation type="journal article" date="2019" name="Microbiol. Resour. Announc.">
        <title>Draft Genome Sequences of Type Strains of Gordonibacter faecihominis, Paraeggerthella hongkongensis, Parvibacter caecicola,Slackia equolifaciens, Slackia faecicanis, and Slackia isoflavoniconvertens.</title>
        <authorList>
            <person name="Danylec N."/>
            <person name="Stoll D.A."/>
            <person name="Dotsch A."/>
            <person name="Huch M."/>
        </authorList>
    </citation>
    <scope>NUCLEOTIDE SEQUENCE</scope>
    <source>
        <strain evidence="2">DSM 16107</strain>
    </source>
</reference>
<keyword evidence="3" id="KW-1185">Reference proteome</keyword>
<evidence type="ECO:0000313" key="4">
    <source>
        <dbReference type="Proteomes" id="UP000270112"/>
    </source>
</evidence>
<protein>
    <submittedName>
        <fullName evidence="2">Molybdopterin-binding protein</fullName>
    </submittedName>
</protein>
<dbReference type="EMBL" id="PPTT01000001">
    <property type="protein sequence ID" value="RDB71806.1"/>
    <property type="molecule type" value="Genomic_DNA"/>
</dbReference>
<dbReference type="EMBL" id="QICC01000009">
    <property type="protein sequence ID" value="RNM42659.1"/>
    <property type="molecule type" value="Genomic_DNA"/>
</dbReference>
<dbReference type="Proteomes" id="UP000253817">
    <property type="component" value="Unassembled WGS sequence"/>
</dbReference>
<comment type="caution">
    <text evidence="2">The sequence shown here is derived from an EMBL/GenBank/DDBJ whole genome shotgun (WGS) entry which is preliminary data.</text>
</comment>
<gene>
    <name evidence="1" type="ORF">C1876_00440</name>
    <name evidence="2" type="ORF">DMP09_04120</name>
</gene>
<dbReference type="RefSeq" id="WP_114544753.1">
    <property type="nucleotide sequence ID" value="NZ_PPTT01000001.1"/>
</dbReference>
<sequence length="93" mass="10177">MIGDVAARAGRLVVITGRSYDLGHAVSGVQFSLNEGASWTTYPFENTNDYQPVDWSFEFQPPRVGEYRLWVRSVNDVGATSPEAALAVIRATA</sequence>
<proteinExistence type="predicted"/>
<dbReference type="InterPro" id="IPR014756">
    <property type="entry name" value="Ig_E-set"/>
</dbReference>
<name>A0A3N0J079_9ACTN</name>
<dbReference type="Proteomes" id="UP000270112">
    <property type="component" value="Unassembled WGS sequence"/>
</dbReference>
<evidence type="ECO:0000313" key="3">
    <source>
        <dbReference type="Proteomes" id="UP000253817"/>
    </source>
</evidence>
<evidence type="ECO:0000313" key="1">
    <source>
        <dbReference type="EMBL" id="RDB71806.1"/>
    </source>
</evidence>
<dbReference type="OrthoDB" id="9795587at2"/>
<dbReference type="AlphaFoldDB" id="A0A3N0J079"/>
<reference evidence="1 3" key="1">
    <citation type="journal article" date="2018" name="Elife">
        <title>Discovery and characterization of a prevalent human gut bacterial enzyme sufficient for the inactivation of a family of plant toxins.</title>
        <authorList>
            <person name="Koppel N."/>
            <person name="Bisanz J.E."/>
            <person name="Pandelia M.E."/>
            <person name="Turnbaugh P.J."/>
            <person name="Balskus E.P."/>
        </authorList>
    </citation>
    <scope>NUCLEOTIDE SEQUENCE [LARGE SCALE GENOMIC DNA]</scope>
    <source>
        <strain evidence="1 3">DSM 16107</strain>
    </source>
</reference>
<reference evidence="4" key="2">
    <citation type="submission" date="2018-05" db="EMBL/GenBank/DDBJ databases">
        <title>Genome Sequencing of selected type strains of the family Eggerthellaceae.</title>
        <authorList>
            <person name="Danylec N."/>
            <person name="Stoll D.A."/>
            <person name="Doetsch A."/>
            <person name="Huch M."/>
        </authorList>
    </citation>
    <scope>NUCLEOTIDE SEQUENCE [LARGE SCALE GENOMIC DNA]</scope>
    <source>
        <strain evidence="4">DSM 16107</strain>
    </source>
</reference>
<dbReference type="SUPFAM" id="SSF81296">
    <property type="entry name" value="E set domains"/>
    <property type="match status" value="1"/>
</dbReference>
<evidence type="ECO:0000313" key="2">
    <source>
        <dbReference type="EMBL" id="RNM42659.1"/>
    </source>
</evidence>